<keyword evidence="2" id="KW-0472">Membrane</keyword>
<evidence type="ECO:0000313" key="3">
    <source>
        <dbReference type="EMBL" id="AYV77793.1"/>
    </source>
</evidence>
<sequence length="398" mass="45900">MSAYPNHITNMSYERVKSTEENVMANEEIKSTEENVVVENEEIKRLEQQKSEKCCVNICILIGFICSTIVFLRYLIPWITFLIGYKQHVIETYHEKTIIPFTVYTTQQFYPSVIDTKLIDILNNNTNLPFCDNLNITDPIESYNSNKCQYKKCGKYSDCKPCQYQYYYTSQNNTVDCLSKSKQVGCIDAMSKYKCSISFTENSSLYVCYEYPLNAISPCKTSCPDIMFTPYDLSCECKTCSLDEYHIYTFTKNNMIHVNMQFGYMIKTDFINLSPVILITDCKQTDSKCITNGFNAVYVYDRDYYGKPYNNTILYCTKNDPRNCTKYTDIERPINDYQVSIGLSCLVYGFTIFLFSMIHKDCGTSKPESLLPPIEITANDRDSTSIQMIENPSAPSDA</sequence>
<gene>
    <name evidence="3" type="ORF">Edafosvirus1_124</name>
</gene>
<keyword evidence="1" id="KW-0175">Coiled coil</keyword>
<feature type="transmembrane region" description="Helical" evidence="2">
    <location>
        <begin position="54"/>
        <end position="76"/>
    </location>
</feature>
<protein>
    <submittedName>
        <fullName evidence="3">Uncharacterized protein</fullName>
    </submittedName>
</protein>
<organism evidence="3">
    <name type="scientific">Edafosvirus sp</name>
    <dbReference type="NCBI Taxonomy" id="2487765"/>
    <lineage>
        <taxon>Viruses</taxon>
        <taxon>Varidnaviria</taxon>
        <taxon>Bamfordvirae</taxon>
        <taxon>Nucleocytoviricota</taxon>
        <taxon>Megaviricetes</taxon>
        <taxon>Imitervirales</taxon>
        <taxon>Mimiviridae</taxon>
        <taxon>Klosneuvirinae</taxon>
    </lineage>
</organism>
<keyword evidence="2" id="KW-0812">Transmembrane</keyword>
<reference evidence="3" key="1">
    <citation type="submission" date="2018-10" db="EMBL/GenBank/DDBJ databases">
        <title>Hidden diversity of soil giant viruses.</title>
        <authorList>
            <person name="Schulz F."/>
            <person name="Alteio L."/>
            <person name="Goudeau D."/>
            <person name="Ryan E.M."/>
            <person name="Malmstrom R.R."/>
            <person name="Blanchard J."/>
            <person name="Woyke T."/>
        </authorList>
    </citation>
    <scope>NUCLEOTIDE SEQUENCE</scope>
    <source>
        <strain evidence="3">EDV1</strain>
    </source>
</reference>
<evidence type="ECO:0000256" key="2">
    <source>
        <dbReference type="SAM" id="Phobius"/>
    </source>
</evidence>
<dbReference type="EMBL" id="MK072066">
    <property type="protein sequence ID" value="AYV77793.1"/>
    <property type="molecule type" value="Genomic_DNA"/>
</dbReference>
<evidence type="ECO:0000256" key="1">
    <source>
        <dbReference type="SAM" id="Coils"/>
    </source>
</evidence>
<name>A0A3G4ZVZ9_9VIRU</name>
<accession>A0A3G4ZVZ9</accession>
<keyword evidence="2" id="KW-1133">Transmembrane helix</keyword>
<feature type="coiled-coil region" evidence="1">
    <location>
        <begin position="15"/>
        <end position="49"/>
    </location>
</feature>
<proteinExistence type="predicted"/>